<protein>
    <submittedName>
        <fullName evidence="1">Uncharacterized protein</fullName>
    </submittedName>
</protein>
<reference evidence="1" key="1">
    <citation type="submission" date="2018-02" db="EMBL/GenBank/DDBJ databases">
        <title>Rhizophora mucronata_Transcriptome.</title>
        <authorList>
            <person name="Meera S.P."/>
            <person name="Sreeshan A."/>
            <person name="Augustine A."/>
        </authorList>
    </citation>
    <scope>NUCLEOTIDE SEQUENCE</scope>
    <source>
        <tissue evidence="1">Leaf</tissue>
    </source>
</reference>
<dbReference type="AlphaFoldDB" id="A0A2P2Q6A3"/>
<sequence>MGWLKVLPFDGQILSSNSKEIY</sequence>
<evidence type="ECO:0000313" key="1">
    <source>
        <dbReference type="EMBL" id="MBX62494.1"/>
    </source>
</evidence>
<proteinExistence type="predicted"/>
<dbReference type="EMBL" id="GGEC01082010">
    <property type="protein sequence ID" value="MBX62494.1"/>
    <property type="molecule type" value="Transcribed_RNA"/>
</dbReference>
<name>A0A2P2Q6A3_RHIMU</name>
<accession>A0A2P2Q6A3</accession>
<organism evidence="1">
    <name type="scientific">Rhizophora mucronata</name>
    <name type="common">Asiatic mangrove</name>
    <dbReference type="NCBI Taxonomy" id="61149"/>
    <lineage>
        <taxon>Eukaryota</taxon>
        <taxon>Viridiplantae</taxon>
        <taxon>Streptophyta</taxon>
        <taxon>Embryophyta</taxon>
        <taxon>Tracheophyta</taxon>
        <taxon>Spermatophyta</taxon>
        <taxon>Magnoliopsida</taxon>
        <taxon>eudicotyledons</taxon>
        <taxon>Gunneridae</taxon>
        <taxon>Pentapetalae</taxon>
        <taxon>rosids</taxon>
        <taxon>fabids</taxon>
        <taxon>Malpighiales</taxon>
        <taxon>Rhizophoraceae</taxon>
        <taxon>Rhizophora</taxon>
    </lineage>
</organism>